<dbReference type="OrthoDB" id="4087925at2759"/>
<name>A0A1D8NE32_YARLL</name>
<dbReference type="EMBL" id="CP017556">
    <property type="protein sequence ID" value="AOW03878.1"/>
    <property type="molecule type" value="Genomic_DNA"/>
</dbReference>
<evidence type="ECO:0000313" key="3">
    <source>
        <dbReference type="EMBL" id="RDW23821.1"/>
    </source>
</evidence>
<feature type="compositionally biased region" description="Basic and acidic residues" evidence="1">
    <location>
        <begin position="29"/>
        <end position="43"/>
    </location>
</feature>
<evidence type="ECO:0000313" key="4">
    <source>
        <dbReference type="Proteomes" id="UP000182444"/>
    </source>
</evidence>
<feature type="region of interest" description="Disordered" evidence="1">
    <location>
        <begin position="29"/>
        <end position="66"/>
    </location>
</feature>
<dbReference type="AlphaFoldDB" id="A0A1D8NE32"/>
<evidence type="ECO:0000313" key="2">
    <source>
        <dbReference type="EMBL" id="AOW03878.1"/>
    </source>
</evidence>
<dbReference type="KEGG" id="yli:2911008"/>
<protein>
    <submittedName>
        <fullName evidence="2">Uncharacterized protein</fullName>
    </submittedName>
</protein>
<accession>A0A1D8NE32</accession>
<dbReference type="VEuPathDB" id="FungiDB:YALI0_D10417g"/>
<proteinExistence type="predicted"/>
<sequence length="281" mass="31597">MGTILQPPRPLVLDDTLQDLRVQVQKLDLKIKRDSSPPSDKPRTLPSLHLQASERPSRSEMSAVDSAADKITSSLGKNGFNSTSPYDDVRVVLARYEDTIDSIMSEDDDADAIDPIGLVACILEPHIISKMHRRLQRGSFSADPSDLDSPIEWEKVKAWLVGKYSRFESDAACIDAMKEHFYEVMPGSIAFSSTLVLQEKLGRIDVLAKTTKDESFDPKEFSQFMKSQFPLESQECDVEEVNNIDKASEALQQLFAVGKRMLAVMLGQEYDYNDDDCDYDF</sequence>
<dbReference type="RefSeq" id="XP_502655.1">
    <property type="nucleotide sequence ID" value="XM_502655.1"/>
</dbReference>
<dbReference type="EMBL" id="KZ859063">
    <property type="protein sequence ID" value="RDW23821.1"/>
    <property type="molecule type" value="Genomic_DNA"/>
</dbReference>
<reference evidence="2 4" key="1">
    <citation type="journal article" date="2016" name="PLoS ONE">
        <title>Sequence Assembly of Yarrowia lipolytica Strain W29/CLIB89 Shows Transposable Element Diversity.</title>
        <authorList>
            <person name="Magnan C."/>
            <person name="Yu J."/>
            <person name="Chang I."/>
            <person name="Jahn E."/>
            <person name="Kanomata Y."/>
            <person name="Wu J."/>
            <person name="Zeller M."/>
            <person name="Oakes M."/>
            <person name="Baldi P."/>
            <person name="Sandmeyer S."/>
        </authorList>
    </citation>
    <scope>NUCLEOTIDE SEQUENCE [LARGE SCALE GENOMIC DNA]</scope>
    <source>
        <strain evidence="2">CLIB89</strain>
        <strain evidence="4">CLIB89(W29)</strain>
    </source>
</reference>
<gene>
    <name evidence="3" type="ORF">B0I71DRAFT_135314</name>
    <name evidence="2" type="ORF">YALI1_D13071g</name>
</gene>
<evidence type="ECO:0000313" key="5">
    <source>
        <dbReference type="Proteomes" id="UP000256601"/>
    </source>
</evidence>
<organism evidence="2 4">
    <name type="scientific">Yarrowia lipolytica</name>
    <name type="common">Candida lipolytica</name>
    <dbReference type="NCBI Taxonomy" id="4952"/>
    <lineage>
        <taxon>Eukaryota</taxon>
        <taxon>Fungi</taxon>
        <taxon>Dikarya</taxon>
        <taxon>Ascomycota</taxon>
        <taxon>Saccharomycotina</taxon>
        <taxon>Dipodascomycetes</taxon>
        <taxon>Dipodascales</taxon>
        <taxon>Dipodascales incertae sedis</taxon>
        <taxon>Yarrowia</taxon>
    </lineage>
</organism>
<dbReference type="VEuPathDB" id="FungiDB:YALI1_D13071g"/>
<evidence type="ECO:0000256" key="1">
    <source>
        <dbReference type="SAM" id="MobiDB-lite"/>
    </source>
</evidence>
<dbReference type="GeneID" id="2911008"/>
<reference evidence="3 5" key="2">
    <citation type="submission" date="2018-07" db="EMBL/GenBank/DDBJ databases">
        <title>Draft Genome Assemblies for Five Robust Yarrowia lipolytica Strains Exhibiting High Lipid Production and Pentose Sugar Utilization and Sugar Alcohol Secretion from Undetoxified Lignocellulosic Biomass Hydrolysates.</title>
        <authorList>
            <consortium name="DOE Joint Genome Institute"/>
            <person name="Walker C."/>
            <person name="Ryu S."/>
            <person name="Na H."/>
            <person name="Zane M."/>
            <person name="LaButti K."/>
            <person name="Lipzen A."/>
            <person name="Haridas S."/>
            <person name="Barry K."/>
            <person name="Grigoriev I.V."/>
            <person name="Quarterman J."/>
            <person name="Slininger P."/>
            <person name="Dien B."/>
            <person name="Trinh C.T."/>
        </authorList>
    </citation>
    <scope>NUCLEOTIDE SEQUENCE [LARGE SCALE GENOMIC DNA]</scope>
    <source>
        <strain evidence="3 5">YB392</strain>
    </source>
</reference>
<dbReference type="Proteomes" id="UP000256601">
    <property type="component" value="Unassembled WGS sequence"/>
</dbReference>
<dbReference type="Proteomes" id="UP000182444">
    <property type="component" value="Chromosome 1D"/>
</dbReference>